<evidence type="ECO:0000313" key="4">
    <source>
        <dbReference type="EMBL" id="KAF7166592.1"/>
    </source>
</evidence>
<comment type="caution">
    <text evidence="4">The sequence shown here is derived from an EMBL/GenBank/DDBJ whole genome shotgun (WGS) entry which is preliminary data.</text>
</comment>
<dbReference type="InterPro" id="IPR042099">
    <property type="entry name" value="ANL_N_sf"/>
</dbReference>
<protein>
    <recommendedName>
        <fullName evidence="6">AMP-dependent synthetase/ligase domain-containing protein</fullName>
    </recommendedName>
</protein>
<sequence>MMPPQVGKLPNEPFFEQLIKAWNEVQHVVIHDPNNGVDANYTQLFTDVLNMRQAIYEALPRSMFDDKLIIMEETPFIFVLAPGNYEFVVASLAILGLGGALVPLSTSVLPEEAHHLLQKCNSYCILTASQCLKHATEIQKYVDFQPDSGKVTIIPIAIKCSAVSMSQVEIDKDMTIVRTRPSLVLFTSGTTGPPKGVVHDRTIFYKCPALTSHDVLLSHRPAHWISGALPLIIGLMRGSRVEITESDVQVIWERLRKGGVTILTCGPSMYTKLMKHFQERLSALPVEERDEYLRGARELRVARVSGQVSAPSMLRFWREVIGKPLTICYGSTEIALRPLQAIADTDAYIDRCIGRPVPGVTVKLSEGDHGEILIKSESLFSHYLNDEAATRAAFDDEGFYRTGDLAHRVGDQYVLDGRASTDFVRHRGYKVPVLEVEAHLLELPYISEAYILSVPDLQNGTRVAALVRFRVPKTTHDDPESTEEEAKGHLRTIRSDLLDKLSMYKLPTLLRILQDGEAVPETRTGKPVRKQAVDMFFPVSEDFSLPADVEVWDLTKPEQDRPVRAWDWAALQNQAI</sequence>
<dbReference type="EMBL" id="JACBAE010001301">
    <property type="protein sequence ID" value="KAF7166592.1"/>
    <property type="molecule type" value="Genomic_DNA"/>
</dbReference>
<comment type="similarity">
    <text evidence="1">Belongs to the ATP-dependent AMP-binding enzyme family.</text>
</comment>
<evidence type="ECO:0000259" key="2">
    <source>
        <dbReference type="Pfam" id="PF00501"/>
    </source>
</evidence>
<dbReference type="AlphaFoldDB" id="A0A8H6Q637"/>
<feature type="domain" description="AMP-binding enzyme C-terminal" evidence="3">
    <location>
        <begin position="435"/>
        <end position="526"/>
    </location>
</feature>
<dbReference type="PROSITE" id="PS00455">
    <property type="entry name" value="AMP_BINDING"/>
    <property type="match status" value="1"/>
</dbReference>
<dbReference type="Proteomes" id="UP000654922">
    <property type="component" value="Unassembled WGS sequence"/>
</dbReference>
<accession>A0A8H6Q637</accession>
<reference evidence="4" key="1">
    <citation type="submission" date="2020-06" db="EMBL/GenBank/DDBJ databases">
        <title>Draft genome sequences of strains closely related to Aspergillus parafelis and Aspergillus hiratsukae.</title>
        <authorList>
            <person name="Dos Santos R.A.C."/>
            <person name="Rivero-Menendez O."/>
            <person name="Steenwyk J.L."/>
            <person name="Mead M.E."/>
            <person name="Goldman G.H."/>
            <person name="Alastruey-Izquierdo A."/>
            <person name="Rokas A."/>
        </authorList>
    </citation>
    <scope>NUCLEOTIDE SEQUENCE</scope>
    <source>
        <strain evidence="4">CNM-CM5623</strain>
    </source>
</reference>
<dbReference type="InterPro" id="IPR025110">
    <property type="entry name" value="AMP-bd_C"/>
</dbReference>
<dbReference type="Pfam" id="PF00501">
    <property type="entry name" value="AMP-binding"/>
    <property type="match status" value="1"/>
</dbReference>
<gene>
    <name evidence="4" type="ORF">CNMCM5623_000187</name>
</gene>
<dbReference type="GO" id="GO:0006631">
    <property type="term" value="P:fatty acid metabolic process"/>
    <property type="evidence" value="ECO:0007669"/>
    <property type="project" value="TreeGrafter"/>
</dbReference>
<dbReference type="Pfam" id="PF13193">
    <property type="entry name" value="AMP-binding_C"/>
    <property type="match status" value="1"/>
</dbReference>
<dbReference type="PANTHER" id="PTHR43201">
    <property type="entry name" value="ACYL-COA SYNTHETASE"/>
    <property type="match status" value="1"/>
</dbReference>
<evidence type="ECO:0000256" key="1">
    <source>
        <dbReference type="ARBA" id="ARBA00006432"/>
    </source>
</evidence>
<evidence type="ECO:0008006" key="6">
    <source>
        <dbReference type="Google" id="ProtNLM"/>
    </source>
</evidence>
<feature type="domain" description="AMP-dependent synthetase/ligase" evidence="2">
    <location>
        <begin position="77"/>
        <end position="384"/>
    </location>
</feature>
<proteinExistence type="inferred from homology"/>
<name>A0A8H6Q637_9EURO</name>
<dbReference type="PANTHER" id="PTHR43201:SF8">
    <property type="entry name" value="ACYL-COA SYNTHETASE FAMILY MEMBER 3"/>
    <property type="match status" value="1"/>
</dbReference>
<dbReference type="InterPro" id="IPR000873">
    <property type="entry name" value="AMP-dep_synth/lig_dom"/>
</dbReference>
<evidence type="ECO:0000259" key="3">
    <source>
        <dbReference type="Pfam" id="PF13193"/>
    </source>
</evidence>
<dbReference type="SUPFAM" id="SSF56801">
    <property type="entry name" value="Acetyl-CoA synthetase-like"/>
    <property type="match status" value="1"/>
</dbReference>
<evidence type="ECO:0000313" key="5">
    <source>
        <dbReference type="Proteomes" id="UP000654922"/>
    </source>
</evidence>
<dbReference type="InterPro" id="IPR045851">
    <property type="entry name" value="AMP-bd_C_sf"/>
</dbReference>
<dbReference type="Gene3D" id="3.40.50.12780">
    <property type="entry name" value="N-terminal domain of ligase-like"/>
    <property type="match status" value="1"/>
</dbReference>
<dbReference type="OrthoDB" id="6614653at2759"/>
<dbReference type="Gene3D" id="3.30.300.30">
    <property type="match status" value="1"/>
</dbReference>
<dbReference type="GO" id="GO:0031956">
    <property type="term" value="F:medium-chain fatty acid-CoA ligase activity"/>
    <property type="evidence" value="ECO:0007669"/>
    <property type="project" value="TreeGrafter"/>
</dbReference>
<dbReference type="InterPro" id="IPR020845">
    <property type="entry name" value="AMP-binding_CS"/>
</dbReference>
<organism evidence="4 5">
    <name type="scientific">Aspergillus felis</name>
    <dbReference type="NCBI Taxonomy" id="1287682"/>
    <lineage>
        <taxon>Eukaryota</taxon>
        <taxon>Fungi</taxon>
        <taxon>Dikarya</taxon>
        <taxon>Ascomycota</taxon>
        <taxon>Pezizomycotina</taxon>
        <taxon>Eurotiomycetes</taxon>
        <taxon>Eurotiomycetidae</taxon>
        <taxon>Eurotiales</taxon>
        <taxon>Aspergillaceae</taxon>
        <taxon>Aspergillus</taxon>
        <taxon>Aspergillus subgen. Fumigati</taxon>
    </lineage>
</organism>